<organism evidence="1 2">
    <name type="scientific">Citrullus colocynthis</name>
    <name type="common">colocynth</name>
    <dbReference type="NCBI Taxonomy" id="252529"/>
    <lineage>
        <taxon>Eukaryota</taxon>
        <taxon>Viridiplantae</taxon>
        <taxon>Streptophyta</taxon>
        <taxon>Embryophyta</taxon>
        <taxon>Tracheophyta</taxon>
        <taxon>Spermatophyta</taxon>
        <taxon>Magnoliopsida</taxon>
        <taxon>eudicotyledons</taxon>
        <taxon>Gunneridae</taxon>
        <taxon>Pentapetalae</taxon>
        <taxon>rosids</taxon>
        <taxon>fabids</taxon>
        <taxon>Cucurbitales</taxon>
        <taxon>Cucurbitaceae</taxon>
        <taxon>Benincaseae</taxon>
        <taxon>Citrullus</taxon>
    </lineage>
</organism>
<protein>
    <submittedName>
        <fullName evidence="1">Uncharacterized protein</fullName>
    </submittedName>
</protein>
<evidence type="ECO:0000313" key="2">
    <source>
        <dbReference type="Proteomes" id="UP001642487"/>
    </source>
</evidence>
<gene>
    <name evidence="1" type="ORF">CITCOLO1_LOCUS9697</name>
</gene>
<evidence type="ECO:0000313" key="1">
    <source>
        <dbReference type="EMBL" id="CAK9317750.1"/>
    </source>
</evidence>
<dbReference type="Proteomes" id="UP001642487">
    <property type="component" value="Chromosome 3"/>
</dbReference>
<proteinExistence type="predicted"/>
<reference evidence="1 2" key="1">
    <citation type="submission" date="2024-03" db="EMBL/GenBank/DDBJ databases">
        <authorList>
            <person name="Gkanogiannis A."/>
            <person name="Becerra Lopez-Lavalle L."/>
        </authorList>
    </citation>
    <scope>NUCLEOTIDE SEQUENCE [LARGE SCALE GENOMIC DNA]</scope>
</reference>
<keyword evidence="2" id="KW-1185">Reference proteome</keyword>
<name>A0ABP0YFX9_9ROSI</name>
<dbReference type="EMBL" id="OZ021737">
    <property type="protein sequence ID" value="CAK9317750.1"/>
    <property type="molecule type" value="Genomic_DNA"/>
</dbReference>
<accession>A0ABP0YFX9</accession>
<sequence length="116" mass="13311">MNPVPHQFAPQRLWLSVSPLNSPPSSYSSFWDNLNVRDRLRDLQDTLDLTKSIYVFKELEKLMIIKEGKSSEHSADNLPNGSSISEFADYLKDRRINLELQESCSIKVASALMKRL</sequence>